<dbReference type="GO" id="GO:0016491">
    <property type="term" value="F:oxidoreductase activity"/>
    <property type="evidence" value="ECO:0007669"/>
    <property type="project" value="UniProtKB-KW"/>
</dbReference>
<accession>A0A7R9Q8A6</accession>
<dbReference type="Proteomes" id="UP000759131">
    <property type="component" value="Unassembled WGS sequence"/>
</dbReference>
<evidence type="ECO:0000256" key="5">
    <source>
        <dbReference type="ARBA" id="ARBA00023014"/>
    </source>
</evidence>
<protein>
    <recommendedName>
        <fullName evidence="8">FAD dependent oxidoreductase</fullName>
    </recommendedName>
</protein>
<dbReference type="AlphaFoldDB" id="A0A7R9Q8A6"/>
<keyword evidence="5" id="KW-0411">Iron-sulfur</keyword>
<dbReference type="GO" id="GO:0046872">
    <property type="term" value="F:metal ion binding"/>
    <property type="evidence" value="ECO:0007669"/>
    <property type="project" value="UniProtKB-KW"/>
</dbReference>
<keyword evidence="4" id="KW-0408">Iron</keyword>
<dbReference type="InterPro" id="IPR039650">
    <property type="entry name" value="HdrA-like"/>
</dbReference>
<keyword evidence="2" id="KW-0479">Metal-binding</keyword>
<sequence length="536" mass="60100">MHSLLYKYICVYGGTSAGVMAAYKAKKLGKSVALIESGRHLGGVTSGGLGFTDYGDKSAIIGLAKDFYHRIGVKYGKTTETYTFEPHVAEVVYNSYITEANVSVLFDYRIISAKIVDKKVESIVVEKSSDSQISTNVVITAKMFIDCSYEGDLMSRANISYTFGRESNSLYNETHNGVQMLSGHQFPDNINPYVIPGNKSSGLLWGISDETLARQGSGDKKIQSFNYRICLTNNKTNRIDIAKPDNYNPHHFQLLIRLIEKLKPKSIRGFVIQSPMPNQKTDINNYGPFSTDAIAMNYEYPDGSYETRKTIVKQHEDYTKGFLYFVGHDPQVPQHLRDEMLSWGYPKDEYKDNNHWTHQLYIRESRRMSGQYLMTERNAMGKDLVSDGIAMASYTMDSHNAQRVVVNGMVKNEGNVESPVPHPYPVSYGSVVPKSSECHNVLVPVCLSATHIAYGSIRMEYTFMELGEASAVAAVMALEANTSVQEVDTKLKKLVVSFGYNEVLDETVLDIQVVHEFDHKLKAQHSFIVGTDRQFG</sequence>
<gene>
    <name evidence="6" type="ORF">OSB1V03_LOCUS15122</name>
</gene>
<evidence type="ECO:0008006" key="8">
    <source>
        <dbReference type="Google" id="ProtNLM"/>
    </source>
</evidence>
<evidence type="ECO:0000313" key="7">
    <source>
        <dbReference type="Proteomes" id="UP000759131"/>
    </source>
</evidence>
<dbReference type="Gene3D" id="3.50.50.60">
    <property type="entry name" value="FAD/NAD(P)-binding domain"/>
    <property type="match status" value="1"/>
</dbReference>
<dbReference type="InterPro" id="IPR036188">
    <property type="entry name" value="FAD/NAD-bd_sf"/>
</dbReference>
<keyword evidence="1" id="KW-0004">4Fe-4S</keyword>
<reference evidence="6" key="1">
    <citation type="submission" date="2020-11" db="EMBL/GenBank/DDBJ databases">
        <authorList>
            <person name="Tran Van P."/>
        </authorList>
    </citation>
    <scope>NUCLEOTIDE SEQUENCE</scope>
</reference>
<proteinExistence type="predicted"/>
<keyword evidence="3" id="KW-0560">Oxidoreductase</keyword>
<name>A0A7R9Q8A6_9ACAR</name>
<dbReference type="Pfam" id="PF12831">
    <property type="entry name" value="FAD_oxidored"/>
    <property type="match status" value="1"/>
</dbReference>
<dbReference type="PANTHER" id="PTHR43498:SF1">
    <property type="entry name" value="COB--COM HETERODISULFIDE REDUCTASE IRON-SULFUR SUBUNIT A"/>
    <property type="match status" value="1"/>
</dbReference>
<feature type="non-terminal residue" evidence="6">
    <location>
        <position position="1"/>
    </location>
</feature>
<dbReference type="PANTHER" id="PTHR43498">
    <property type="entry name" value="FERREDOXIN:COB-COM HETERODISULFIDE REDUCTASE SUBUNIT A"/>
    <property type="match status" value="1"/>
</dbReference>
<evidence type="ECO:0000256" key="4">
    <source>
        <dbReference type="ARBA" id="ARBA00023004"/>
    </source>
</evidence>
<dbReference type="OrthoDB" id="9999324at2759"/>
<evidence type="ECO:0000313" key="6">
    <source>
        <dbReference type="EMBL" id="CAD7634727.1"/>
    </source>
</evidence>
<dbReference type="SUPFAM" id="SSF51905">
    <property type="entry name" value="FAD/NAD(P)-binding domain"/>
    <property type="match status" value="1"/>
</dbReference>
<organism evidence="6">
    <name type="scientific">Medioppia subpectinata</name>
    <dbReference type="NCBI Taxonomy" id="1979941"/>
    <lineage>
        <taxon>Eukaryota</taxon>
        <taxon>Metazoa</taxon>
        <taxon>Ecdysozoa</taxon>
        <taxon>Arthropoda</taxon>
        <taxon>Chelicerata</taxon>
        <taxon>Arachnida</taxon>
        <taxon>Acari</taxon>
        <taxon>Acariformes</taxon>
        <taxon>Sarcoptiformes</taxon>
        <taxon>Oribatida</taxon>
        <taxon>Brachypylina</taxon>
        <taxon>Oppioidea</taxon>
        <taxon>Oppiidae</taxon>
        <taxon>Medioppia</taxon>
    </lineage>
</organism>
<dbReference type="GO" id="GO:0051539">
    <property type="term" value="F:4 iron, 4 sulfur cluster binding"/>
    <property type="evidence" value="ECO:0007669"/>
    <property type="project" value="UniProtKB-KW"/>
</dbReference>
<dbReference type="EMBL" id="OC869785">
    <property type="protein sequence ID" value="CAD7634727.1"/>
    <property type="molecule type" value="Genomic_DNA"/>
</dbReference>
<evidence type="ECO:0000256" key="1">
    <source>
        <dbReference type="ARBA" id="ARBA00022485"/>
    </source>
</evidence>
<keyword evidence="7" id="KW-1185">Reference proteome</keyword>
<evidence type="ECO:0000256" key="2">
    <source>
        <dbReference type="ARBA" id="ARBA00022723"/>
    </source>
</evidence>
<evidence type="ECO:0000256" key="3">
    <source>
        <dbReference type="ARBA" id="ARBA00023002"/>
    </source>
</evidence>
<dbReference type="EMBL" id="CAJPIZ010015210">
    <property type="protein sequence ID" value="CAG2115157.1"/>
    <property type="molecule type" value="Genomic_DNA"/>
</dbReference>